<sequence>MWPLRASKGLWIVLLLLVLQREAYGVGWNLWRGNDLVGAVEIREKGALRLVSLGGVAGAVGLSFREAEESLFLVGAKGELELIKNAPVARMRAQIIPLASPVEAEGGLWWIETGTALRLLNLLEGLPPARGFRWAGEGTPSVPLSPTSVAGGAEPSPPGTSPPTEDVESRFEKLTASVAPKVPGLPDATGGDGVEPKGVKSLRWGDQGEIVRVVFDLDGDQEPKVFSKQDRTVLVFKGGAPKELDDCPVAGMALSVTDQGDSVTFTFEHSACEMRHFSLPSPSRYVVDFFDMKPSAGEPASPSVPSPVPRERTDGRSGKVPLVVLDPGHGGKDPGATAFGLKEKDLVLQIALKMEAELKRLGADVRMTRRDDRYLKLSERTELANRWEADVFVSVHINALPAGRHATGAEIYLMALPSDKDAMQLALIENKELDSNGDASGGSDKRTRLLLQILGDMQQNAKINESTVLAEAMFRRGQQGKLPMRRVAQAPFYVLRGAAMPAVLLEMGFITERSEARLLADPTYQQRLVASLAPGIMDYVKGTP</sequence>
<gene>
    <name evidence="1" type="ORF">KIH16_02630</name>
</gene>
<evidence type="ECO:0000313" key="2">
    <source>
        <dbReference type="Proteomes" id="UP000682204"/>
    </source>
</evidence>
<dbReference type="Proteomes" id="UP000682204">
    <property type="component" value="Chromosome"/>
</dbReference>
<accession>A0ACD1DX49</accession>
<evidence type="ECO:0000313" key="1">
    <source>
        <dbReference type="EMBL" id="QVL36716.1"/>
    </source>
</evidence>
<name>A0ACD1DX49_9BACT</name>
<organism evidence="1 2">
    <name type="scientific">Aminirod propionatiphilus</name>
    <dbReference type="NCBI Taxonomy" id="3415223"/>
    <lineage>
        <taxon>Bacteria</taxon>
        <taxon>Thermotogati</taxon>
        <taxon>Synergistota</taxon>
        <taxon>Synergistia</taxon>
        <taxon>Synergistales</taxon>
        <taxon>Aminiphilaceae</taxon>
        <taxon>Aminirod</taxon>
    </lineage>
</organism>
<dbReference type="EMBL" id="CP074691">
    <property type="protein sequence ID" value="QVL36716.1"/>
    <property type="molecule type" value="Genomic_DNA"/>
</dbReference>
<proteinExistence type="predicted"/>
<reference evidence="1" key="1">
    <citation type="submission" date="2021-05" db="EMBL/GenBank/DDBJ databases">
        <title>An isolated secondary fermenter in methanogenic hydrocarbon-degrading communities.</title>
        <authorList>
            <person name="Liu Y.-F."/>
            <person name="Liu Z.-l."/>
        </authorList>
    </citation>
    <scope>NUCLEOTIDE SEQUENCE</scope>
    <source>
        <strain evidence="1">L-13</strain>
    </source>
</reference>
<protein>
    <submittedName>
        <fullName evidence="1">N-acetylmuramoyl-L-alanine amidase</fullName>
    </submittedName>
</protein>
<keyword evidence="2" id="KW-1185">Reference proteome</keyword>